<dbReference type="InterPro" id="IPR018728">
    <property type="entry name" value="DUF2268"/>
</dbReference>
<comment type="caution">
    <text evidence="2">The sequence shown here is derived from an EMBL/GenBank/DDBJ whole genome shotgun (WGS) entry which is preliminary data.</text>
</comment>
<keyword evidence="3" id="KW-1185">Reference proteome</keyword>
<evidence type="ECO:0000259" key="1">
    <source>
        <dbReference type="Pfam" id="PF10026"/>
    </source>
</evidence>
<evidence type="ECO:0000313" key="2">
    <source>
        <dbReference type="EMBL" id="GAA3675412.1"/>
    </source>
</evidence>
<organism evidence="2 3">
    <name type="scientific">Nonomuraea antimicrobica</name>
    <dbReference type="NCBI Taxonomy" id="561173"/>
    <lineage>
        <taxon>Bacteria</taxon>
        <taxon>Bacillati</taxon>
        <taxon>Actinomycetota</taxon>
        <taxon>Actinomycetes</taxon>
        <taxon>Streptosporangiales</taxon>
        <taxon>Streptosporangiaceae</taxon>
        <taxon>Nonomuraea</taxon>
    </lineage>
</organism>
<dbReference type="RefSeq" id="WP_344881108.1">
    <property type="nucleotide sequence ID" value="NZ_BAAAZP010000086.1"/>
</dbReference>
<protein>
    <submittedName>
        <fullName evidence="2">DUF2268 domain-containing protein</fullName>
    </submittedName>
</protein>
<evidence type="ECO:0000313" key="3">
    <source>
        <dbReference type="Proteomes" id="UP001500902"/>
    </source>
</evidence>
<sequence>MEFIVHDTLTAMAALLQEPLERRPDALRELLAPMRQAIPMPGDIVDLHHRGGGFRVDADDPRYLPAVRRMIEADVLGQVRHELDRASRLLSGAAQAETLRVMFVLGNPDDEQLMTTVGGYYGMGGAPGWLYLLAWPSEEVIGRIAHLAVHEFHHNVRYTNVEWNPATVTVGEHVVAEGLAEAFVRESSGPRAMGPWSSMVTGEAFERALELIMADFELAGMQHTSAYVLGDSATRNFGQEPRGIPDMAGYAVGLHLVDRALAATGLSAAEATLVPAAELMRRGGVRP</sequence>
<feature type="domain" description="DUF2268" evidence="1">
    <location>
        <begin position="82"/>
        <end position="280"/>
    </location>
</feature>
<dbReference type="Proteomes" id="UP001500902">
    <property type="component" value="Unassembled WGS sequence"/>
</dbReference>
<name>A0ABP7C2T6_9ACTN</name>
<proteinExistence type="predicted"/>
<reference evidence="3" key="1">
    <citation type="journal article" date="2019" name="Int. J. Syst. Evol. Microbiol.">
        <title>The Global Catalogue of Microorganisms (GCM) 10K type strain sequencing project: providing services to taxonomists for standard genome sequencing and annotation.</title>
        <authorList>
            <consortium name="The Broad Institute Genomics Platform"/>
            <consortium name="The Broad Institute Genome Sequencing Center for Infectious Disease"/>
            <person name="Wu L."/>
            <person name="Ma J."/>
        </authorList>
    </citation>
    <scope>NUCLEOTIDE SEQUENCE [LARGE SCALE GENOMIC DNA]</scope>
    <source>
        <strain evidence="3">JCM 16904</strain>
    </source>
</reference>
<gene>
    <name evidence="2" type="ORF">GCM10022224_044550</name>
</gene>
<dbReference type="EMBL" id="BAAAZP010000086">
    <property type="protein sequence ID" value="GAA3675412.1"/>
    <property type="molecule type" value="Genomic_DNA"/>
</dbReference>
<accession>A0ABP7C2T6</accession>
<dbReference type="Pfam" id="PF10026">
    <property type="entry name" value="DUF2268"/>
    <property type="match status" value="1"/>
</dbReference>